<keyword evidence="1" id="KW-1133">Transmembrane helix</keyword>
<evidence type="ECO:0000256" key="1">
    <source>
        <dbReference type="SAM" id="Phobius"/>
    </source>
</evidence>
<protein>
    <recommendedName>
        <fullName evidence="4">Inner membrane protein</fullName>
    </recommendedName>
</protein>
<evidence type="ECO:0008006" key="4">
    <source>
        <dbReference type="Google" id="ProtNLM"/>
    </source>
</evidence>
<dbReference type="Proteomes" id="UP000198386">
    <property type="component" value="Unassembled WGS sequence"/>
</dbReference>
<keyword evidence="1" id="KW-0812">Transmembrane</keyword>
<accession>A0A239D7P7</accession>
<sequence>MGVIDLVGWSGSALLVYSLLQTRVLRFRVLNLLAALVLVGYNAVIAVWPMVAMNVVIAAINAGVIWRMQRGRHDVRRYDVVPIGPEEPYLRHVLQRHGEDIQRFHPDVQWPPVEGEPLAFLVLAVGDGDGETAGVVLAHRTGEPATARIDVDYVLPRYRDFTPGEFVYRPDGPFAASGVRRVLAARDVRAADAYLARTGFRAEGGERVLTLAG</sequence>
<feature type="transmembrane region" description="Helical" evidence="1">
    <location>
        <begin position="6"/>
        <end position="22"/>
    </location>
</feature>
<dbReference type="EMBL" id="FZOH01000003">
    <property type="protein sequence ID" value="SNS28038.1"/>
    <property type="molecule type" value="Genomic_DNA"/>
</dbReference>
<dbReference type="AlphaFoldDB" id="A0A239D7P7"/>
<dbReference type="OrthoDB" id="677174at2"/>
<reference evidence="3" key="1">
    <citation type="submission" date="2017-06" db="EMBL/GenBank/DDBJ databases">
        <authorList>
            <person name="Varghese N."/>
            <person name="Submissions S."/>
        </authorList>
    </citation>
    <scope>NUCLEOTIDE SEQUENCE [LARGE SCALE GENOMIC DNA]</scope>
    <source>
        <strain evidence="3">DSM 45423</strain>
    </source>
</reference>
<name>A0A239D7P7_9ACTN</name>
<evidence type="ECO:0000313" key="3">
    <source>
        <dbReference type="Proteomes" id="UP000198386"/>
    </source>
</evidence>
<feature type="transmembrane region" description="Helical" evidence="1">
    <location>
        <begin position="51"/>
        <end position="68"/>
    </location>
</feature>
<keyword evidence="3" id="KW-1185">Reference proteome</keyword>
<organism evidence="2 3">
    <name type="scientific">Geodermatophilus saharensis</name>
    <dbReference type="NCBI Taxonomy" id="1137994"/>
    <lineage>
        <taxon>Bacteria</taxon>
        <taxon>Bacillati</taxon>
        <taxon>Actinomycetota</taxon>
        <taxon>Actinomycetes</taxon>
        <taxon>Geodermatophilales</taxon>
        <taxon>Geodermatophilaceae</taxon>
        <taxon>Geodermatophilus</taxon>
    </lineage>
</organism>
<evidence type="ECO:0000313" key="2">
    <source>
        <dbReference type="EMBL" id="SNS28038.1"/>
    </source>
</evidence>
<keyword evidence="1" id="KW-0472">Membrane</keyword>
<proteinExistence type="predicted"/>
<gene>
    <name evidence="2" type="ORF">SAMN04488107_2027</name>
</gene>
<dbReference type="RefSeq" id="WP_089403742.1">
    <property type="nucleotide sequence ID" value="NZ_FZOH01000003.1"/>
</dbReference>